<feature type="region of interest" description="Disordered" evidence="1">
    <location>
        <begin position="163"/>
        <end position="182"/>
    </location>
</feature>
<proteinExistence type="predicted"/>
<dbReference type="PANTHER" id="PTHR31170:SF25">
    <property type="entry name" value="BNAA09G04570D PROTEIN"/>
    <property type="match status" value="1"/>
</dbReference>
<reference evidence="3" key="1">
    <citation type="journal article" date="2023" name="Science">
        <title>Elucidation of the pathway for biosynthesis of saponin adjuvants from the soapbark tree.</title>
        <authorList>
            <person name="Reed J."/>
            <person name="Orme A."/>
            <person name="El-Demerdash A."/>
            <person name="Owen C."/>
            <person name="Martin L.B.B."/>
            <person name="Misra R.C."/>
            <person name="Kikuchi S."/>
            <person name="Rejzek M."/>
            <person name="Martin A.C."/>
            <person name="Harkess A."/>
            <person name="Leebens-Mack J."/>
            <person name="Louveau T."/>
            <person name="Stephenson M.J."/>
            <person name="Osbourn A."/>
        </authorList>
    </citation>
    <scope>NUCLEOTIDE SEQUENCE</scope>
    <source>
        <strain evidence="3">S10</strain>
    </source>
</reference>
<evidence type="ECO:0000313" key="3">
    <source>
        <dbReference type="EMBL" id="KAJ7976654.1"/>
    </source>
</evidence>
<evidence type="ECO:0000256" key="2">
    <source>
        <dbReference type="SAM" id="Phobius"/>
    </source>
</evidence>
<evidence type="ECO:0000256" key="1">
    <source>
        <dbReference type="SAM" id="MobiDB-lite"/>
    </source>
</evidence>
<sequence length="519" mass="59399">MLPTINKEAPGKKNFDQVGSHASGSNHDEWLISIMEMNDPLGYSQVQRPKIQKVPEMLRETDSNQKCYDPLVISIGPYHHGESKLQAVEKIKPFIAKQYVLDSGIPVNDFYSKVVEVADDARNCYAEGSLNDIDNEKFKKMMFLDGCFILQFIRCYLNSKPNESNPNESKPNLSNPNVSKPNESKLMKMKMKMKSFPIAHVVRDLFSKPNVSKPNESKLHEMKMKSHTIAYVVRDLFLLENQLPFIVLEKLMSLRFEGNVEMEMINKFIMGCRAPRNPPKRSMCGLIRKFVERPKQKNGDLREQQQSPVHLLEMVWRQFIDPMALKSADVSQSNWSSYRSAKELRTVGIHLKPSRTHHFTNVEFVSNVLYAKLTLPRITIDDSTKSMLLNLVAYETCPDASDEFSVTSYVCFMDSLIDTPEDVKELRSNGILLNFLGSDEQVADLFNEIANDLVPNPMAYSNAKEQIEKHYNSRFKKWIAESLHTHFSSPWTFLAFVGAIFAIALSVIQTYYTIQPVGE</sequence>
<feature type="transmembrane region" description="Helical" evidence="2">
    <location>
        <begin position="491"/>
        <end position="514"/>
    </location>
</feature>
<keyword evidence="2" id="KW-0812">Transmembrane</keyword>
<keyword evidence="4" id="KW-1185">Reference proteome</keyword>
<comment type="caution">
    <text evidence="3">The sequence shown here is derived from an EMBL/GenBank/DDBJ whole genome shotgun (WGS) entry which is preliminary data.</text>
</comment>
<dbReference type="KEGG" id="qsa:O6P43_006406"/>
<protein>
    <submittedName>
        <fullName evidence="3">Uncharacterized protein</fullName>
    </submittedName>
</protein>
<name>A0AAD7Q847_QUISA</name>
<keyword evidence="2" id="KW-0472">Membrane</keyword>
<gene>
    <name evidence="3" type="ORF">O6P43_006406</name>
</gene>
<feature type="compositionally biased region" description="Low complexity" evidence="1">
    <location>
        <begin position="163"/>
        <end position="177"/>
    </location>
</feature>
<dbReference type="AlphaFoldDB" id="A0AAD7Q847"/>
<dbReference type="Pfam" id="PF03140">
    <property type="entry name" value="DUF247"/>
    <property type="match status" value="1"/>
</dbReference>
<dbReference type="PANTHER" id="PTHR31170">
    <property type="entry name" value="BNAC04G53230D PROTEIN"/>
    <property type="match status" value="1"/>
</dbReference>
<dbReference type="Proteomes" id="UP001163823">
    <property type="component" value="Chromosome 3"/>
</dbReference>
<evidence type="ECO:0000313" key="4">
    <source>
        <dbReference type="Proteomes" id="UP001163823"/>
    </source>
</evidence>
<keyword evidence="2" id="KW-1133">Transmembrane helix</keyword>
<organism evidence="3 4">
    <name type="scientific">Quillaja saponaria</name>
    <name type="common">Soap bark tree</name>
    <dbReference type="NCBI Taxonomy" id="32244"/>
    <lineage>
        <taxon>Eukaryota</taxon>
        <taxon>Viridiplantae</taxon>
        <taxon>Streptophyta</taxon>
        <taxon>Embryophyta</taxon>
        <taxon>Tracheophyta</taxon>
        <taxon>Spermatophyta</taxon>
        <taxon>Magnoliopsida</taxon>
        <taxon>eudicotyledons</taxon>
        <taxon>Gunneridae</taxon>
        <taxon>Pentapetalae</taxon>
        <taxon>rosids</taxon>
        <taxon>fabids</taxon>
        <taxon>Fabales</taxon>
        <taxon>Quillajaceae</taxon>
        <taxon>Quillaja</taxon>
    </lineage>
</organism>
<dbReference type="InterPro" id="IPR004158">
    <property type="entry name" value="DUF247_pln"/>
</dbReference>
<accession>A0AAD7Q847</accession>
<feature type="region of interest" description="Disordered" evidence="1">
    <location>
        <begin position="1"/>
        <end position="22"/>
    </location>
</feature>
<dbReference type="EMBL" id="JARAOO010000003">
    <property type="protein sequence ID" value="KAJ7976654.1"/>
    <property type="molecule type" value="Genomic_DNA"/>
</dbReference>